<dbReference type="STRING" id="108003.B1C78_09710"/>
<organism evidence="2 3">
    <name type="scientific">Thioalkalivibrio denitrificans</name>
    <dbReference type="NCBI Taxonomy" id="108003"/>
    <lineage>
        <taxon>Bacteria</taxon>
        <taxon>Pseudomonadati</taxon>
        <taxon>Pseudomonadota</taxon>
        <taxon>Gammaproteobacteria</taxon>
        <taxon>Chromatiales</taxon>
        <taxon>Ectothiorhodospiraceae</taxon>
        <taxon>Thioalkalivibrio</taxon>
    </lineage>
</organism>
<dbReference type="OrthoDB" id="5295778at2"/>
<feature type="compositionally biased region" description="Basic and acidic residues" evidence="1">
    <location>
        <begin position="142"/>
        <end position="153"/>
    </location>
</feature>
<keyword evidence="3" id="KW-1185">Reference proteome</keyword>
<sequence length="153" mass="18165">MRFFLRRRQGPKWLRQQFLDRFMGRTLIVHRGLPPEWLDELLKQPGGGGHFRIDARRVDQKHPTPIEWFVRDHVLPLALPMPVLVQVGQGFILLRHLTRNEQPVHPGEIRWFLDEMDTRHHMRLRITHDEFVPEPGIPSADNEARSMTEHRGL</sequence>
<feature type="region of interest" description="Disordered" evidence="1">
    <location>
        <begin position="132"/>
        <end position="153"/>
    </location>
</feature>
<dbReference type="RefSeq" id="WP_077278954.1">
    <property type="nucleotide sequence ID" value="NZ_MVBK01000054.1"/>
</dbReference>
<dbReference type="Proteomes" id="UP000189462">
    <property type="component" value="Unassembled WGS sequence"/>
</dbReference>
<evidence type="ECO:0000313" key="3">
    <source>
        <dbReference type="Proteomes" id="UP000189462"/>
    </source>
</evidence>
<evidence type="ECO:0000313" key="2">
    <source>
        <dbReference type="EMBL" id="OOG23981.1"/>
    </source>
</evidence>
<gene>
    <name evidence="2" type="ORF">B1C78_09710</name>
</gene>
<comment type="caution">
    <text evidence="2">The sequence shown here is derived from an EMBL/GenBank/DDBJ whole genome shotgun (WGS) entry which is preliminary data.</text>
</comment>
<evidence type="ECO:0000256" key="1">
    <source>
        <dbReference type="SAM" id="MobiDB-lite"/>
    </source>
</evidence>
<accession>A0A1V3NFX6</accession>
<reference evidence="2 3" key="1">
    <citation type="submission" date="2017-02" db="EMBL/GenBank/DDBJ databases">
        <title>Genomic diversity within the haloalkaliphilic genus Thioalkalivibrio.</title>
        <authorList>
            <person name="Ahn A.-C."/>
            <person name="Meier-Kolthoff J."/>
            <person name="Overmars L."/>
            <person name="Richter M."/>
            <person name="Woyke T."/>
            <person name="Sorokin D.Y."/>
            <person name="Muyzer G."/>
        </authorList>
    </citation>
    <scope>NUCLEOTIDE SEQUENCE [LARGE SCALE GENOMIC DNA]</scope>
    <source>
        <strain evidence="2 3">ALJD</strain>
    </source>
</reference>
<proteinExistence type="predicted"/>
<name>A0A1V3NFX6_9GAMM</name>
<dbReference type="EMBL" id="MVBK01000054">
    <property type="protein sequence ID" value="OOG23981.1"/>
    <property type="molecule type" value="Genomic_DNA"/>
</dbReference>
<protein>
    <submittedName>
        <fullName evidence="2">Uncharacterized protein</fullName>
    </submittedName>
</protein>
<dbReference type="AlphaFoldDB" id="A0A1V3NFX6"/>